<feature type="domain" description="Fimbrial-type adhesion" evidence="2">
    <location>
        <begin position="33"/>
        <end position="179"/>
    </location>
</feature>
<dbReference type="RefSeq" id="WP_094109835.1">
    <property type="nucleotide sequence ID" value="NZ_LUTP01000030.1"/>
</dbReference>
<dbReference type="GO" id="GO:0009289">
    <property type="term" value="C:pilus"/>
    <property type="evidence" value="ECO:0007669"/>
    <property type="project" value="InterPro"/>
</dbReference>
<evidence type="ECO:0000313" key="3">
    <source>
        <dbReference type="EMBL" id="OSN04692.1"/>
    </source>
</evidence>
<dbReference type="InterPro" id="IPR036937">
    <property type="entry name" value="Adhesion_dom_fimbrial_sf"/>
</dbReference>
<dbReference type="InterPro" id="IPR050263">
    <property type="entry name" value="Bact_Fimbrial_Adh_Pro"/>
</dbReference>
<dbReference type="InterPro" id="IPR008966">
    <property type="entry name" value="Adhesion_dom_sf"/>
</dbReference>
<dbReference type="PANTHER" id="PTHR33420">
    <property type="entry name" value="FIMBRIAL SUBUNIT ELFA-RELATED"/>
    <property type="match status" value="1"/>
</dbReference>
<dbReference type="AlphaFoldDB" id="A0A1X3RS35"/>
<dbReference type="GO" id="GO:0043709">
    <property type="term" value="P:cell adhesion involved in single-species biofilm formation"/>
    <property type="evidence" value="ECO:0007669"/>
    <property type="project" value="TreeGrafter"/>
</dbReference>
<evidence type="ECO:0000259" key="2">
    <source>
        <dbReference type="Pfam" id="PF00419"/>
    </source>
</evidence>
<dbReference type="InterPro" id="IPR000259">
    <property type="entry name" value="Adhesion_dom_fimbrial"/>
</dbReference>
<feature type="signal peptide" evidence="1">
    <location>
        <begin position="1"/>
        <end position="24"/>
    </location>
</feature>
<dbReference type="Proteomes" id="UP000194020">
    <property type="component" value="Unassembled WGS sequence"/>
</dbReference>
<organism evidence="3 4">
    <name type="scientific">Lonsdalea iberica</name>
    <dbReference type="NCBI Taxonomy" id="1082703"/>
    <lineage>
        <taxon>Bacteria</taxon>
        <taxon>Pseudomonadati</taxon>
        <taxon>Pseudomonadota</taxon>
        <taxon>Gammaproteobacteria</taxon>
        <taxon>Enterobacterales</taxon>
        <taxon>Pectobacteriaceae</taxon>
        <taxon>Lonsdalea</taxon>
    </lineage>
</organism>
<proteinExistence type="predicted"/>
<sequence length="179" mass="18684">MKLSNIAVAMAITVSSFSVMNVQATDSNNGTVTFKGEILDTPCSVSQEDLAQTIEFGEISKTELEGGGTSVVKPFDITLKDCSIETSTTAKVVFSGSTADGTENKLLALHGSAGGAGIAVLYSGEKVSFDGSTAAVSDYKLVEGDNTLSFTSYVQKLPTDKDVTTGDFESTANFVISYE</sequence>
<protein>
    <submittedName>
        <fullName evidence="3">Fimbrial assembly protein</fullName>
    </submittedName>
</protein>
<evidence type="ECO:0000313" key="4">
    <source>
        <dbReference type="Proteomes" id="UP000194020"/>
    </source>
</evidence>
<name>A0A1X3RS35_9GAMM</name>
<reference evidence="3 4" key="1">
    <citation type="submission" date="2016-02" db="EMBL/GenBank/DDBJ databases">
        <title>Species-wide whole genome sequencing reveals diversity, host range in Lonsdalea quercina.</title>
        <authorList>
            <person name="Li Y."/>
        </authorList>
    </citation>
    <scope>NUCLEOTIDE SEQUENCE [LARGE SCALE GENOMIC DNA]</scope>
    <source>
        <strain evidence="3 4">LMG 26264</strain>
    </source>
</reference>
<evidence type="ECO:0000256" key="1">
    <source>
        <dbReference type="SAM" id="SignalP"/>
    </source>
</evidence>
<gene>
    <name evidence="3" type="ORF">AU511_11885</name>
</gene>
<dbReference type="EMBL" id="LUTP01000030">
    <property type="protein sequence ID" value="OSN04692.1"/>
    <property type="molecule type" value="Genomic_DNA"/>
</dbReference>
<dbReference type="OrthoDB" id="6522787at2"/>
<dbReference type="PANTHER" id="PTHR33420:SF26">
    <property type="entry name" value="FIMBRIAL SUBUNIT"/>
    <property type="match status" value="1"/>
</dbReference>
<feature type="chain" id="PRO_5012755780" evidence="1">
    <location>
        <begin position="25"/>
        <end position="179"/>
    </location>
</feature>
<keyword evidence="1" id="KW-0732">Signal</keyword>
<dbReference type="Gene3D" id="2.60.40.1090">
    <property type="entry name" value="Fimbrial-type adhesion domain"/>
    <property type="match status" value="1"/>
</dbReference>
<comment type="caution">
    <text evidence="3">The sequence shown here is derived from an EMBL/GenBank/DDBJ whole genome shotgun (WGS) entry which is preliminary data.</text>
</comment>
<accession>A0A1X3RS35</accession>
<dbReference type="SUPFAM" id="SSF49401">
    <property type="entry name" value="Bacterial adhesins"/>
    <property type="match status" value="1"/>
</dbReference>
<dbReference type="Pfam" id="PF00419">
    <property type="entry name" value="Fimbrial"/>
    <property type="match status" value="1"/>
</dbReference>